<protein>
    <recommendedName>
        <fullName evidence="1">F-actin binding domain-containing protein</fullName>
    </recommendedName>
</protein>
<dbReference type="Pfam" id="PF08919">
    <property type="entry name" value="F_actin_bind"/>
    <property type="match status" value="1"/>
</dbReference>
<dbReference type="GO" id="GO:0005524">
    <property type="term" value="F:ATP binding"/>
    <property type="evidence" value="ECO:0007669"/>
    <property type="project" value="InterPro"/>
</dbReference>
<feature type="domain" description="F-actin binding" evidence="1">
    <location>
        <begin position="6"/>
        <end position="66"/>
    </location>
</feature>
<dbReference type="EMBL" id="LODT01000011">
    <property type="protein sequence ID" value="KYR01070.1"/>
    <property type="molecule type" value="Genomic_DNA"/>
</dbReference>
<dbReference type="Proteomes" id="UP000076078">
    <property type="component" value="Unassembled WGS sequence"/>
</dbReference>
<dbReference type="InterPro" id="IPR015015">
    <property type="entry name" value="F-actin-binding"/>
</dbReference>
<proteinExistence type="predicted"/>
<name>A0A152A4A5_TIELA</name>
<organism evidence="2 3">
    <name type="scientific">Tieghemostelium lacteum</name>
    <name type="common">Slime mold</name>
    <name type="synonym">Dictyostelium lacteum</name>
    <dbReference type="NCBI Taxonomy" id="361077"/>
    <lineage>
        <taxon>Eukaryota</taxon>
        <taxon>Amoebozoa</taxon>
        <taxon>Evosea</taxon>
        <taxon>Eumycetozoa</taxon>
        <taxon>Dictyostelia</taxon>
        <taxon>Dictyosteliales</taxon>
        <taxon>Raperosteliaceae</taxon>
        <taxon>Tieghemostelium</taxon>
    </lineage>
</organism>
<reference evidence="2 3" key="1">
    <citation type="submission" date="2015-12" db="EMBL/GenBank/DDBJ databases">
        <title>Dictyostelia acquired genes for synthesis and detection of signals that induce cell-type specialization by lateral gene transfer from prokaryotes.</title>
        <authorList>
            <person name="Gloeckner G."/>
            <person name="Schaap P."/>
        </authorList>
    </citation>
    <scope>NUCLEOTIDE SEQUENCE [LARGE SCALE GENOMIC DNA]</scope>
    <source>
        <strain evidence="2 3">TK</strain>
    </source>
</reference>
<gene>
    <name evidence="2" type="ORF">DLAC_02164</name>
</gene>
<accession>A0A152A4A5</accession>
<comment type="caution">
    <text evidence="2">The sequence shown here is derived from an EMBL/GenBank/DDBJ whole genome shotgun (WGS) entry which is preliminary data.</text>
</comment>
<evidence type="ECO:0000313" key="3">
    <source>
        <dbReference type="Proteomes" id="UP000076078"/>
    </source>
</evidence>
<dbReference type="GO" id="GO:0004715">
    <property type="term" value="F:non-membrane spanning protein tyrosine kinase activity"/>
    <property type="evidence" value="ECO:0007669"/>
    <property type="project" value="InterPro"/>
</dbReference>
<keyword evidence="3" id="KW-1185">Reference proteome</keyword>
<evidence type="ECO:0000259" key="1">
    <source>
        <dbReference type="Pfam" id="PF08919"/>
    </source>
</evidence>
<sequence>MNTEANQISNHLPDGKGKHKFLEHVSKCKQSAVQLKINISVRASSDSSDDTVDLDAKIYGLYDQISQSFQVITHSDRVFTDMDLNHQQMKQSLSGGSNEQTWNNINWN</sequence>
<dbReference type="InParanoid" id="A0A152A4A5"/>
<evidence type="ECO:0000313" key="2">
    <source>
        <dbReference type="EMBL" id="KYR01070.1"/>
    </source>
</evidence>
<dbReference type="OrthoDB" id="20060at2759"/>
<dbReference type="AlphaFoldDB" id="A0A152A4A5"/>